<evidence type="ECO:0000256" key="1">
    <source>
        <dbReference type="ARBA" id="ARBA00004417"/>
    </source>
</evidence>
<dbReference type="SUPFAM" id="SSF52540">
    <property type="entry name" value="P-loop containing nucleoside triphosphate hydrolases"/>
    <property type="match status" value="1"/>
</dbReference>
<dbReference type="GO" id="GO:0016887">
    <property type="term" value="F:ATP hydrolysis activity"/>
    <property type="evidence" value="ECO:0007669"/>
    <property type="project" value="InterPro"/>
</dbReference>
<dbReference type="PANTHER" id="PTHR43166">
    <property type="entry name" value="AMINO ACID IMPORT ATP-BINDING PROTEIN"/>
    <property type="match status" value="1"/>
</dbReference>
<comment type="subcellular location">
    <subcellularLocation>
        <location evidence="1">Cell inner membrane</location>
        <topology evidence="1">Peripheral membrane protein</topology>
    </subcellularLocation>
</comment>
<keyword evidence="5" id="KW-0547">Nucleotide-binding</keyword>
<dbReference type="CDD" id="cd03256">
    <property type="entry name" value="ABC_PhnC_transporter"/>
    <property type="match status" value="1"/>
</dbReference>
<dbReference type="GO" id="GO:0005524">
    <property type="term" value="F:ATP binding"/>
    <property type="evidence" value="ECO:0007669"/>
    <property type="project" value="UniProtKB-KW"/>
</dbReference>
<dbReference type="OrthoDB" id="9802264at2"/>
<evidence type="ECO:0000259" key="9">
    <source>
        <dbReference type="PROSITE" id="PS50893"/>
    </source>
</evidence>
<dbReference type="SMART" id="SM00382">
    <property type="entry name" value="AAA"/>
    <property type="match status" value="1"/>
</dbReference>
<comment type="caution">
    <text evidence="10">The sequence shown here is derived from an EMBL/GenBank/DDBJ whole genome shotgun (WGS) entry which is preliminary data.</text>
</comment>
<organism evidence="10 11">
    <name type="scientific">Pseudomonas syringae</name>
    <dbReference type="NCBI Taxonomy" id="317"/>
    <lineage>
        <taxon>Bacteria</taxon>
        <taxon>Pseudomonadati</taxon>
        <taxon>Pseudomonadota</taxon>
        <taxon>Gammaproteobacteria</taxon>
        <taxon>Pseudomonadales</taxon>
        <taxon>Pseudomonadaceae</taxon>
        <taxon>Pseudomonas</taxon>
    </lineage>
</organism>
<dbReference type="InterPro" id="IPR003439">
    <property type="entry name" value="ABC_transporter-like_ATP-bd"/>
</dbReference>
<dbReference type="NCBIfam" id="TIGR02315">
    <property type="entry name" value="ABC_phnC"/>
    <property type="match status" value="1"/>
</dbReference>
<dbReference type="EMBL" id="LGSI01000050">
    <property type="protein sequence ID" value="OCR24035.1"/>
    <property type="molecule type" value="Genomic_DNA"/>
</dbReference>
<evidence type="ECO:0000313" key="10">
    <source>
        <dbReference type="EMBL" id="OCR24035.1"/>
    </source>
</evidence>
<dbReference type="AlphaFoldDB" id="A0A1C7Z768"/>
<dbReference type="Pfam" id="PF00005">
    <property type="entry name" value="ABC_tran"/>
    <property type="match status" value="1"/>
</dbReference>
<keyword evidence="4" id="KW-0997">Cell inner membrane</keyword>
<reference evidence="10 11" key="1">
    <citation type="submission" date="2015-07" db="EMBL/GenBank/DDBJ databases">
        <title>Draft genome sequence of a diazotrophic, plant growth-promoting rhizobacterium of the Pseudomonas syringae complex.</title>
        <authorList>
            <person name="Patten C.L."/>
            <person name="Jeong H."/>
        </authorList>
    </citation>
    <scope>NUCLEOTIDE SEQUENCE [LARGE SCALE GENOMIC DNA]</scope>
    <source>
        <strain evidence="10 11">GR12-2</strain>
    </source>
</reference>
<evidence type="ECO:0000313" key="11">
    <source>
        <dbReference type="Proteomes" id="UP000093104"/>
    </source>
</evidence>
<dbReference type="Gene3D" id="3.40.50.300">
    <property type="entry name" value="P-loop containing nucleotide triphosphate hydrolases"/>
    <property type="match status" value="1"/>
</dbReference>
<keyword evidence="2" id="KW-0813">Transport</keyword>
<accession>A0A1C7Z768</accession>
<keyword evidence="7" id="KW-1278">Translocase</keyword>
<dbReference type="InterPro" id="IPR017871">
    <property type="entry name" value="ABC_transporter-like_CS"/>
</dbReference>
<evidence type="ECO:0000256" key="4">
    <source>
        <dbReference type="ARBA" id="ARBA00022519"/>
    </source>
</evidence>
<dbReference type="InterPro" id="IPR050086">
    <property type="entry name" value="MetN_ABC_transporter-like"/>
</dbReference>
<dbReference type="RefSeq" id="WP_065834316.1">
    <property type="nucleotide sequence ID" value="NZ_LGSI01000050.1"/>
</dbReference>
<feature type="domain" description="ABC transporter" evidence="9">
    <location>
        <begin position="5"/>
        <end position="253"/>
    </location>
</feature>
<gene>
    <name evidence="10" type="ORF">AFK24_17070</name>
</gene>
<dbReference type="PATRIC" id="fig|317.243.peg.5201"/>
<keyword evidence="8" id="KW-0472">Membrane</keyword>
<dbReference type="PANTHER" id="PTHR43166:SF6">
    <property type="entry name" value="PHOSPHONATES IMPORT ATP-BINDING PROTEIN PHNC"/>
    <property type="match status" value="1"/>
</dbReference>
<evidence type="ECO:0000256" key="7">
    <source>
        <dbReference type="ARBA" id="ARBA00022967"/>
    </source>
</evidence>
<evidence type="ECO:0000256" key="5">
    <source>
        <dbReference type="ARBA" id="ARBA00022741"/>
    </source>
</evidence>
<evidence type="ECO:0000256" key="2">
    <source>
        <dbReference type="ARBA" id="ARBA00022448"/>
    </source>
</evidence>
<evidence type="ECO:0000256" key="8">
    <source>
        <dbReference type="ARBA" id="ARBA00023136"/>
    </source>
</evidence>
<dbReference type="InterPro" id="IPR027417">
    <property type="entry name" value="P-loop_NTPase"/>
</dbReference>
<name>A0A1C7Z768_PSESX</name>
<dbReference type="PROSITE" id="PS50893">
    <property type="entry name" value="ABC_TRANSPORTER_2"/>
    <property type="match status" value="1"/>
</dbReference>
<keyword evidence="6" id="KW-0067">ATP-binding</keyword>
<dbReference type="GO" id="GO:0015416">
    <property type="term" value="F:ABC-type phosphonate transporter activity"/>
    <property type="evidence" value="ECO:0007669"/>
    <property type="project" value="InterPro"/>
</dbReference>
<dbReference type="GO" id="GO:0005886">
    <property type="term" value="C:plasma membrane"/>
    <property type="evidence" value="ECO:0007669"/>
    <property type="project" value="UniProtKB-SubCell"/>
</dbReference>
<proteinExistence type="predicted"/>
<evidence type="ECO:0000256" key="3">
    <source>
        <dbReference type="ARBA" id="ARBA00022475"/>
    </source>
</evidence>
<protein>
    <submittedName>
        <fullName evidence="10">Phosphonate/organophosphate ester transporter subunit</fullName>
    </submittedName>
</protein>
<dbReference type="InterPro" id="IPR003593">
    <property type="entry name" value="AAA+_ATPase"/>
</dbReference>
<dbReference type="InterPro" id="IPR012693">
    <property type="entry name" value="ABC_transpr_PhnC"/>
</dbReference>
<dbReference type="PROSITE" id="PS00211">
    <property type="entry name" value="ABC_TRANSPORTER_1"/>
    <property type="match status" value="1"/>
</dbReference>
<dbReference type="Proteomes" id="UP000093104">
    <property type="component" value="Unassembled WGS sequence"/>
</dbReference>
<evidence type="ECO:0000256" key="6">
    <source>
        <dbReference type="ARBA" id="ARBA00022840"/>
    </source>
</evidence>
<keyword evidence="3" id="KW-1003">Cell membrane</keyword>
<sequence length="277" mass="30093">MSAAIHVERLNKTFARKPALVDLALSIQPGEMVALIGASGSGKSTLLRHLAGLACCDRSNGGRVEVLGREVQSSGRLNGKVRHLRSDIGYIFQQFNLVNRLSVLDNVLIGCLGRMPGWRGNFGLFNADEKQRAMESLDRVGLADLAAQRASTLSGGQQQRVAIARALTQRAEVILADEPIASLDPESARKVMEILADINRTDRKTVVVTLHQVDYAVRYCPRAVALKGGRIHYDGNAHGLSSQFLNDLYGADVDTSLMISDEGRRTVQPPKLALARV</sequence>